<dbReference type="InterPro" id="IPR005733">
    <property type="entry name" value="TopoI_bac-type"/>
</dbReference>
<dbReference type="Pfam" id="PF01396">
    <property type="entry name" value="Zn_ribbon_Top1"/>
    <property type="match status" value="3"/>
</dbReference>
<accession>A0A0E3M9V4</accession>
<dbReference type="PROSITE" id="PS00396">
    <property type="entry name" value="TOPO_IA_1"/>
    <property type="match status" value="1"/>
</dbReference>
<reference evidence="13 14" key="1">
    <citation type="journal article" date="2015" name="J. Biotechnol.">
        <title>Complete genome sequence of a malodorant-producing acetogen, Clostridium scatologenes ATCC 25775(T).</title>
        <authorList>
            <person name="Zhu Z."/>
            <person name="Guo T."/>
            <person name="Zheng H."/>
            <person name="Song T."/>
            <person name="Ouyang P."/>
            <person name="Xie J."/>
        </authorList>
    </citation>
    <scope>NUCLEOTIDE SEQUENCE [LARGE SCALE GENOMIC DNA]</scope>
    <source>
        <strain evidence="13 14">ATCC 25775</strain>
    </source>
</reference>
<dbReference type="SUPFAM" id="SSF56712">
    <property type="entry name" value="Prokaryotic type I DNA topoisomerase"/>
    <property type="match status" value="1"/>
</dbReference>
<comment type="catalytic activity">
    <reaction evidence="1 10">
        <text>ATP-independent breakage of single-stranded DNA, followed by passage and rejoining.</text>
        <dbReference type="EC" id="5.6.2.1"/>
    </reaction>
</comment>
<dbReference type="PRINTS" id="PR00417">
    <property type="entry name" value="PRTPISMRASEI"/>
</dbReference>
<feature type="site" description="Interaction with DNA" evidence="10">
    <location>
        <position position="33"/>
    </location>
</feature>
<keyword evidence="6" id="KW-0460">Magnesium</keyword>
<keyword evidence="14" id="KW-1185">Reference proteome</keyword>
<dbReference type="GO" id="GO:0005694">
    <property type="term" value="C:chromosome"/>
    <property type="evidence" value="ECO:0007669"/>
    <property type="project" value="InterPro"/>
</dbReference>
<feature type="site" description="Interaction with DNA" evidence="10">
    <location>
        <position position="139"/>
    </location>
</feature>
<dbReference type="STRING" id="1548.CSCA_2794"/>
<dbReference type="Gene3D" id="2.70.20.10">
    <property type="entry name" value="Topoisomerase I, domain 3"/>
    <property type="match status" value="1"/>
</dbReference>
<keyword evidence="7 10" id="KW-0799">Topoisomerase</keyword>
<feature type="domain" description="Topo IA-type catalytic" evidence="12">
    <location>
        <begin position="129"/>
        <end position="558"/>
    </location>
</feature>
<keyword evidence="9 10" id="KW-0413">Isomerase</keyword>
<dbReference type="InterPro" id="IPR023406">
    <property type="entry name" value="Topo_IA_AS"/>
</dbReference>
<evidence type="ECO:0000256" key="7">
    <source>
        <dbReference type="ARBA" id="ARBA00023029"/>
    </source>
</evidence>
<feature type="active site" description="O-(5'-phospho-DNA)-tyrosine intermediate" evidence="10">
    <location>
        <position position="300"/>
    </location>
</feature>
<comment type="subunit">
    <text evidence="10">Monomer.</text>
</comment>
<dbReference type="InterPro" id="IPR003601">
    <property type="entry name" value="Topo_IA_2"/>
</dbReference>
<dbReference type="PROSITE" id="PS50880">
    <property type="entry name" value="TOPRIM"/>
    <property type="match status" value="1"/>
</dbReference>
<evidence type="ECO:0000259" key="12">
    <source>
        <dbReference type="PROSITE" id="PS52039"/>
    </source>
</evidence>
<evidence type="ECO:0000313" key="14">
    <source>
        <dbReference type="Proteomes" id="UP000033115"/>
    </source>
</evidence>
<dbReference type="PROSITE" id="PS52039">
    <property type="entry name" value="TOPO_IA_2"/>
    <property type="match status" value="1"/>
</dbReference>
<dbReference type="GO" id="GO:0003917">
    <property type="term" value="F:DNA topoisomerase type I (single strand cut, ATP-independent) activity"/>
    <property type="evidence" value="ECO:0007669"/>
    <property type="project" value="UniProtKB-UniRule"/>
</dbReference>
<dbReference type="InterPro" id="IPR023405">
    <property type="entry name" value="Topo_IA_core_domain"/>
</dbReference>
<dbReference type="InterPro" id="IPR034149">
    <property type="entry name" value="TOPRIM_TopoI"/>
</dbReference>
<dbReference type="InterPro" id="IPR013497">
    <property type="entry name" value="Topo_IA_cen"/>
</dbReference>
<dbReference type="InterPro" id="IPR028612">
    <property type="entry name" value="Topoisom_1_IA"/>
</dbReference>
<evidence type="ECO:0000256" key="10">
    <source>
        <dbReference type="HAMAP-Rule" id="MF_00952"/>
    </source>
</evidence>
<evidence type="ECO:0000256" key="4">
    <source>
        <dbReference type="ARBA" id="ARBA00022771"/>
    </source>
</evidence>
<dbReference type="SMART" id="SM00493">
    <property type="entry name" value="TOPRIM"/>
    <property type="match status" value="1"/>
</dbReference>
<evidence type="ECO:0000256" key="5">
    <source>
        <dbReference type="ARBA" id="ARBA00022833"/>
    </source>
</evidence>
<feature type="site" description="Interaction with DNA" evidence="10">
    <location>
        <position position="143"/>
    </location>
</feature>
<dbReference type="KEGG" id="csq:CSCA_2794"/>
<feature type="site" description="Interaction with DNA" evidence="10">
    <location>
        <position position="148"/>
    </location>
</feature>
<dbReference type="EMBL" id="CP009933">
    <property type="protein sequence ID" value="AKA69919.1"/>
    <property type="molecule type" value="Genomic_DNA"/>
</dbReference>
<dbReference type="Pfam" id="PF01131">
    <property type="entry name" value="Topoisom_bac"/>
    <property type="match status" value="1"/>
</dbReference>
<dbReference type="GO" id="GO:0006265">
    <property type="term" value="P:DNA topological change"/>
    <property type="evidence" value="ECO:0007669"/>
    <property type="project" value="UniProtKB-UniRule"/>
</dbReference>
<dbReference type="InterPro" id="IPR013498">
    <property type="entry name" value="Topo_IA_Znf"/>
</dbReference>
<dbReference type="Gene3D" id="3.40.50.140">
    <property type="match status" value="1"/>
</dbReference>
<dbReference type="CDD" id="cd00186">
    <property type="entry name" value="TOP1Ac"/>
    <property type="match status" value="1"/>
</dbReference>
<feature type="domain" description="Toprim" evidence="11">
    <location>
        <begin position="3"/>
        <end position="113"/>
    </location>
</feature>
<dbReference type="Gene3D" id="3.30.65.10">
    <property type="entry name" value="Bacterial Topoisomerase I, domain 1"/>
    <property type="match status" value="3"/>
</dbReference>
<protein>
    <recommendedName>
        <fullName evidence="10">DNA topoisomerase 1</fullName>
        <ecNumber evidence="10">5.6.2.1</ecNumber>
    </recommendedName>
    <alternativeName>
        <fullName evidence="10">DNA topoisomerase I</fullName>
    </alternativeName>
</protein>
<dbReference type="Proteomes" id="UP000033115">
    <property type="component" value="Chromosome"/>
</dbReference>
<evidence type="ECO:0000313" key="13">
    <source>
        <dbReference type="EMBL" id="AKA69919.1"/>
    </source>
</evidence>
<dbReference type="HOGENOM" id="CLU_002929_4_3_9"/>
<dbReference type="Gene3D" id="1.10.290.10">
    <property type="entry name" value="Topoisomerase I, domain 4"/>
    <property type="match status" value="1"/>
</dbReference>
<keyword evidence="8 10" id="KW-0238">DNA-binding</keyword>
<sequence>MGQKLVIVESPAKAKTIGKYLGKNYIVEASMGHVRDLPKSQLGVDIDNNYNPKYITIRGKGELLDKLKKEAKKSDKIYLATDPDREGEAISWHLSHVLKLDEDDKCRIEFHEITKNAIKSAIKEPRKINVDLVNAQQARRVLDRLVGYKISPILWRKVKWGLSAGRVQSVTLKMVCDREKEIENFVAKEYWTVECELAKNKTKKSFKVKLNTFNKKKIEIGTKEEVDKVIKELNDGEFIVKGIKKTSKNKNPLAPFTTSTLQQDAYKKLNFATKRTMSIAQQLYEGIDIKGYGTVGLITYMRTDSVRIADEAQEACKNFVSKSFGEDYVPKQYRTFKGKKNAQDAHEAIRPTNVEITPQIAKESLKDEQYKLYTLIWNRFVASQMSSCIMDVTSVSIENGGYLLKASGSLVKFDGFMKVYEYATEEEKEDINLPLLEEGELLQKKNIEGKQHFTQPPARYSEATVVKTLEEKGIGRPSTYAPIISTLLDRKYVEREKKTLKPTELGYIVNNIVSEYFKQIVDEEFTAEMEEKLDCVEEGKQNWNTVVNEFFTPLKDAIDIAEKEVAKVTIEDKVTDIKCEKCGRFMVIKHGRFGDFLACPGYPECKNTKAIVEELDVKCPKCGGNILIKRSKKGRKFYGCSNYPDCDFVSWLEPVSQKCSVCGSYMVKKHSKSKGDYLQCSNNECKNIEDIAENQSISENK</sequence>
<feature type="site" description="Interaction with DNA" evidence="10">
    <location>
        <position position="490"/>
    </location>
</feature>
<dbReference type="InterPro" id="IPR013826">
    <property type="entry name" value="Topo_IA_cen_sub3"/>
</dbReference>
<gene>
    <name evidence="10" type="primary">topA</name>
    <name evidence="13" type="ORF">CSCA_2794</name>
</gene>
<evidence type="ECO:0000256" key="6">
    <source>
        <dbReference type="ARBA" id="ARBA00022842"/>
    </source>
</evidence>
<dbReference type="PANTHER" id="PTHR42785">
    <property type="entry name" value="DNA TOPOISOMERASE, TYPE IA, CORE"/>
    <property type="match status" value="1"/>
</dbReference>
<evidence type="ECO:0000259" key="11">
    <source>
        <dbReference type="PROSITE" id="PS50880"/>
    </source>
</evidence>
<feature type="site" description="Interaction with DNA" evidence="10">
    <location>
        <position position="302"/>
    </location>
</feature>
<evidence type="ECO:0000256" key="3">
    <source>
        <dbReference type="ARBA" id="ARBA00022723"/>
    </source>
</evidence>
<evidence type="ECO:0000256" key="1">
    <source>
        <dbReference type="ARBA" id="ARBA00000213"/>
    </source>
</evidence>
<feature type="site" description="Interaction with DNA" evidence="10">
    <location>
        <position position="140"/>
    </location>
</feature>
<proteinExistence type="inferred from homology"/>
<name>A0A0E3M9V4_CLOSL</name>
<keyword evidence="5" id="KW-0862">Zinc</keyword>
<feature type="region of interest" description="Interaction with DNA" evidence="10">
    <location>
        <begin position="163"/>
        <end position="168"/>
    </location>
</feature>
<dbReference type="Gene3D" id="1.10.460.10">
    <property type="entry name" value="Topoisomerase I, domain 2"/>
    <property type="match status" value="1"/>
</dbReference>
<dbReference type="InterPro" id="IPR003602">
    <property type="entry name" value="Topo_IA_DNA-bd_dom"/>
</dbReference>
<dbReference type="NCBIfam" id="TIGR01051">
    <property type="entry name" value="topA_bact"/>
    <property type="match status" value="1"/>
</dbReference>
<dbReference type="RefSeq" id="WP_029161493.1">
    <property type="nucleotide sequence ID" value="NZ_CP009933.1"/>
</dbReference>
<organism evidence="13 14">
    <name type="scientific">Clostridium scatologenes</name>
    <dbReference type="NCBI Taxonomy" id="1548"/>
    <lineage>
        <taxon>Bacteria</taxon>
        <taxon>Bacillati</taxon>
        <taxon>Bacillota</taxon>
        <taxon>Clostridia</taxon>
        <taxon>Eubacteriales</taxon>
        <taxon>Clostridiaceae</taxon>
        <taxon>Clostridium</taxon>
    </lineage>
</organism>
<dbReference type="Pfam" id="PF01751">
    <property type="entry name" value="Toprim"/>
    <property type="match status" value="1"/>
</dbReference>
<dbReference type="SMART" id="SM00436">
    <property type="entry name" value="TOP1Bc"/>
    <property type="match status" value="1"/>
</dbReference>
<evidence type="ECO:0000256" key="8">
    <source>
        <dbReference type="ARBA" id="ARBA00023125"/>
    </source>
</evidence>
<dbReference type="InterPro" id="IPR013824">
    <property type="entry name" value="Topo_IA_cen_sub1"/>
</dbReference>
<dbReference type="GO" id="GO:0003677">
    <property type="term" value="F:DNA binding"/>
    <property type="evidence" value="ECO:0007669"/>
    <property type="project" value="UniProtKB-KW"/>
</dbReference>
<dbReference type="EC" id="5.6.2.1" evidence="10"/>
<evidence type="ECO:0000256" key="2">
    <source>
        <dbReference type="ARBA" id="ARBA00009446"/>
    </source>
</evidence>
<dbReference type="HAMAP" id="MF_00952">
    <property type="entry name" value="Topoisom_1_prok"/>
    <property type="match status" value="1"/>
</dbReference>
<keyword evidence="3" id="KW-0479">Metal-binding</keyword>
<dbReference type="InterPro" id="IPR000380">
    <property type="entry name" value="Topo_IA"/>
</dbReference>
<dbReference type="CDD" id="cd03363">
    <property type="entry name" value="TOPRIM_TopoIA_TopoI"/>
    <property type="match status" value="1"/>
</dbReference>
<dbReference type="AlphaFoldDB" id="A0A0E3M9V4"/>
<dbReference type="InterPro" id="IPR013825">
    <property type="entry name" value="Topo_IA_cen_sub2"/>
</dbReference>
<keyword evidence="4" id="KW-0863">Zinc-finger</keyword>
<dbReference type="SMART" id="SM00437">
    <property type="entry name" value="TOP1Ac"/>
    <property type="match status" value="1"/>
</dbReference>
<dbReference type="PANTHER" id="PTHR42785:SF1">
    <property type="entry name" value="DNA TOPOISOMERASE"/>
    <property type="match status" value="1"/>
</dbReference>
<evidence type="ECO:0000256" key="9">
    <source>
        <dbReference type="ARBA" id="ARBA00023235"/>
    </source>
</evidence>
<dbReference type="SUPFAM" id="SSF57783">
    <property type="entry name" value="Zinc beta-ribbon"/>
    <property type="match status" value="2"/>
</dbReference>
<dbReference type="InterPro" id="IPR006171">
    <property type="entry name" value="TOPRIM_dom"/>
</dbReference>
<feature type="site" description="Interaction with DNA" evidence="10">
    <location>
        <position position="155"/>
    </location>
</feature>
<dbReference type="GO" id="GO:0008270">
    <property type="term" value="F:zinc ion binding"/>
    <property type="evidence" value="ECO:0007669"/>
    <property type="project" value="UniProtKB-KW"/>
</dbReference>
<comment type="function">
    <text evidence="10">Releases the supercoiling and torsional tension of DNA, which is introduced during the DNA replication and transcription, by transiently cleaving and rejoining one strand of the DNA duplex. Introduces a single-strand break via transesterification at a target site in duplex DNA. The scissile phosphodiester is attacked by the catalytic tyrosine of the enzyme, resulting in the formation of a DNA-(5'-phosphotyrosyl)-enzyme intermediate and the expulsion of a 3'-OH DNA strand. The free DNA strand then undergoes passage around the unbroken strand, thus removing DNA supercoils. Finally, in the religation step, the DNA 3'-OH attacks the covalent intermediate to expel the active-site tyrosine and restore the DNA phosphodiester backbone.</text>
</comment>
<comment type="similarity">
    <text evidence="2 10">Belongs to the type IA topoisomerase family.</text>
</comment>